<name>A0ACC2L573_PERAE</name>
<gene>
    <name evidence="1" type="ORF">MRB53_021799</name>
</gene>
<proteinExistence type="predicted"/>
<accession>A0ACC2L573</accession>
<keyword evidence="2" id="KW-1185">Reference proteome</keyword>
<dbReference type="EMBL" id="CM056814">
    <property type="protein sequence ID" value="KAJ8628492.1"/>
    <property type="molecule type" value="Genomic_DNA"/>
</dbReference>
<organism evidence="1 2">
    <name type="scientific">Persea americana</name>
    <name type="common">Avocado</name>
    <dbReference type="NCBI Taxonomy" id="3435"/>
    <lineage>
        <taxon>Eukaryota</taxon>
        <taxon>Viridiplantae</taxon>
        <taxon>Streptophyta</taxon>
        <taxon>Embryophyta</taxon>
        <taxon>Tracheophyta</taxon>
        <taxon>Spermatophyta</taxon>
        <taxon>Magnoliopsida</taxon>
        <taxon>Magnoliidae</taxon>
        <taxon>Laurales</taxon>
        <taxon>Lauraceae</taxon>
        <taxon>Persea</taxon>
    </lineage>
</organism>
<protein>
    <submittedName>
        <fullName evidence="1">Uncharacterized protein</fullName>
    </submittedName>
</protein>
<dbReference type="Proteomes" id="UP001234297">
    <property type="component" value="Chromosome 6"/>
</dbReference>
<sequence>MGLDAEVFGTVRSNILSTEPLPNLNKAYAMVIQEERVKSITRNKEEGREVMAFAVQGGGGNRKATSDGKEKQTLACNICNRRGHEAENCFQSIGYPDWWGDRPRTVSRGGGRSGRGGSTGGRGRGGLPRANVAQGLSAQATVAAAQVTEDDQRGSGFSSEQWATLLNLLNSSKPGTTEHLTGKKNILHWIIDTSATQHMTCDLECLREVRSVEACPVGLPDGKHVMAIKEGTVILHDKLKLNRVLYVPNLNCNLISVSQLLAEMHCHIQFTDKYCVILDRTSRTVIGAGEQRDGLYYLVGETSVTANKASGVASFDLWHRRMGHPSNKVGEFPYLDTSTPTDGSRRGDMLGAMDNISEIVEVEASSPCHGSPARLDHFLDGARRDDTRGCEIEEPTELGMNKEQGAVRDIPSHGDPPRNEPGETIQASVVDSETPEEQLGRGHRTKLPSNKLRDYVTNTIKSVKPPTCSSHQSSSSEVHASEKNRNTLFGLGDDIQLTRGIKMDKRWSISNRKQVAKINNSQKWKRKFQVQLSKFKQGVRDAQRIVKLVKRGRAPLRSAKHAWTASSEFCAKSPPLGGKKWGITPTGIKFSGPLMVWLELQSDAEVADILHLDVVSVHIPFKVIERWMEVMGSPPSDTWIRLRGVPLHLQIQPINFIGDYLRIQDRCMPIDVEMGMKVEVDRDMQAVGSVNTWANSRFQISEVSPPGGNSRRSSTFSKSKEEDDDVPPNFQFQIQIPPPRLIKILVMAPWMWISAHWVKRTSLVDSKQKSGLRAFLDHGLEDRFGS</sequence>
<evidence type="ECO:0000313" key="2">
    <source>
        <dbReference type="Proteomes" id="UP001234297"/>
    </source>
</evidence>
<comment type="caution">
    <text evidence="1">The sequence shown here is derived from an EMBL/GenBank/DDBJ whole genome shotgun (WGS) entry which is preliminary data.</text>
</comment>
<evidence type="ECO:0000313" key="1">
    <source>
        <dbReference type="EMBL" id="KAJ8628492.1"/>
    </source>
</evidence>
<reference evidence="1 2" key="1">
    <citation type="journal article" date="2022" name="Hortic Res">
        <title>A haplotype resolved chromosomal level avocado genome allows analysis of novel avocado genes.</title>
        <authorList>
            <person name="Nath O."/>
            <person name="Fletcher S.J."/>
            <person name="Hayward A."/>
            <person name="Shaw L.M."/>
            <person name="Masouleh A.K."/>
            <person name="Furtado A."/>
            <person name="Henry R.J."/>
            <person name="Mitter N."/>
        </authorList>
    </citation>
    <scope>NUCLEOTIDE SEQUENCE [LARGE SCALE GENOMIC DNA]</scope>
    <source>
        <strain evidence="2">cv. Hass</strain>
    </source>
</reference>